<accession>A0A9P5ZIL5</accession>
<dbReference type="Proteomes" id="UP000807025">
    <property type="component" value="Unassembled WGS sequence"/>
</dbReference>
<keyword evidence="2" id="KW-1185">Reference proteome</keyword>
<evidence type="ECO:0000313" key="1">
    <source>
        <dbReference type="EMBL" id="KAF9488952.1"/>
    </source>
</evidence>
<name>A0A9P5ZIL5_PLEER</name>
<comment type="caution">
    <text evidence="1">The sequence shown here is derived from an EMBL/GenBank/DDBJ whole genome shotgun (WGS) entry which is preliminary data.</text>
</comment>
<dbReference type="EMBL" id="MU154689">
    <property type="protein sequence ID" value="KAF9488952.1"/>
    <property type="molecule type" value="Genomic_DNA"/>
</dbReference>
<dbReference type="AlphaFoldDB" id="A0A9P5ZIL5"/>
<organism evidence="1 2">
    <name type="scientific">Pleurotus eryngii</name>
    <name type="common">Boletus of the steppes</name>
    <dbReference type="NCBI Taxonomy" id="5323"/>
    <lineage>
        <taxon>Eukaryota</taxon>
        <taxon>Fungi</taxon>
        <taxon>Dikarya</taxon>
        <taxon>Basidiomycota</taxon>
        <taxon>Agaricomycotina</taxon>
        <taxon>Agaricomycetes</taxon>
        <taxon>Agaricomycetidae</taxon>
        <taxon>Agaricales</taxon>
        <taxon>Pleurotineae</taxon>
        <taxon>Pleurotaceae</taxon>
        <taxon>Pleurotus</taxon>
    </lineage>
</organism>
<gene>
    <name evidence="1" type="ORF">BDN71DRAFT_1435741</name>
</gene>
<proteinExistence type="predicted"/>
<dbReference type="OrthoDB" id="107110at2759"/>
<evidence type="ECO:0000313" key="2">
    <source>
        <dbReference type="Proteomes" id="UP000807025"/>
    </source>
</evidence>
<sequence length="322" mass="36966">MDLNPSHSYGGDKNSPLVSSLDNAVKLDYIFSVLEDLEWFLGNLLHYLFVCLSVSEVINTIKSLADRFHLVGMRVLTKLAILENPSAHLSTAKSHEAPTDHHVVIHAWLEDNEDGCFFSWNLEYALKKRKTSADFKSFLVMFTLEDVCNILLGLDGSWVLRSIADLQVRKHLDQTDLVLEMFHDLVCEAFTEATVTSWGRRYYGSACTALWKYICYNFRPNPETPLTNKLNNTPMDLFYTHYVMLFQSSATVLKQDEFETLDYSKTVTLFRTKMTEGMKKVHNVYCQNFFKEIVRNTASYLQSITLNGPPRKQNLKSKLGTL</sequence>
<protein>
    <submittedName>
        <fullName evidence="1">Uncharacterized protein</fullName>
    </submittedName>
</protein>
<reference evidence="1" key="1">
    <citation type="submission" date="2020-11" db="EMBL/GenBank/DDBJ databases">
        <authorList>
            <consortium name="DOE Joint Genome Institute"/>
            <person name="Ahrendt S."/>
            <person name="Riley R."/>
            <person name="Andreopoulos W."/>
            <person name="Labutti K."/>
            <person name="Pangilinan J."/>
            <person name="Ruiz-Duenas F.J."/>
            <person name="Barrasa J.M."/>
            <person name="Sanchez-Garcia M."/>
            <person name="Camarero S."/>
            <person name="Miyauchi S."/>
            <person name="Serrano A."/>
            <person name="Linde D."/>
            <person name="Babiker R."/>
            <person name="Drula E."/>
            <person name="Ayuso-Fernandez I."/>
            <person name="Pacheco R."/>
            <person name="Padilla G."/>
            <person name="Ferreira P."/>
            <person name="Barriuso J."/>
            <person name="Kellner H."/>
            <person name="Castanera R."/>
            <person name="Alfaro M."/>
            <person name="Ramirez L."/>
            <person name="Pisabarro A.G."/>
            <person name="Kuo A."/>
            <person name="Tritt A."/>
            <person name="Lipzen A."/>
            <person name="He G."/>
            <person name="Yan M."/>
            <person name="Ng V."/>
            <person name="Cullen D."/>
            <person name="Martin F."/>
            <person name="Rosso M.-N."/>
            <person name="Henrissat B."/>
            <person name="Hibbett D."/>
            <person name="Martinez A.T."/>
            <person name="Grigoriev I.V."/>
        </authorList>
    </citation>
    <scope>NUCLEOTIDE SEQUENCE</scope>
    <source>
        <strain evidence="1">ATCC 90797</strain>
    </source>
</reference>